<dbReference type="InterPro" id="IPR019570">
    <property type="entry name" value="Connexin_CCC"/>
</dbReference>
<dbReference type="Proteomes" id="UP000472270">
    <property type="component" value="Unassembled WGS sequence"/>
</dbReference>
<comment type="function">
    <text evidence="9">One gap junction consists of a cluster of closely packed pairs of transmembrane channels, the connexons, through which materials of low MW diffuse from one cell to a neighboring cell.</text>
</comment>
<dbReference type="InterPro" id="IPR038359">
    <property type="entry name" value="Connexin_N_sf"/>
</dbReference>
<feature type="domain" description="Connexin N-terminal" evidence="11">
    <location>
        <begin position="42"/>
        <end position="75"/>
    </location>
</feature>
<evidence type="ECO:0000256" key="7">
    <source>
        <dbReference type="ARBA" id="ARBA00022989"/>
    </source>
</evidence>
<dbReference type="Gene3D" id="1.20.1440.80">
    <property type="entry name" value="Gap junction channel protein cysteine-rich domain"/>
    <property type="match status" value="1"/>
</dbReference>
<dbReference type="GO" id="GO:0007267">
    <property type="term" value="P:cell-cell signaling"/>
    <property type="evidence" value="ECO:0007669"/>
    <property type="project" value="TreeGrafter"/>
</dbReference>
<dbReference type="GO" id="GO:0005243">
    <property type="term" value="F:gap junction channel activity"/>
    <property type="evidence" value="ECO:0007669"/>
    <property type="project" value="TreeGrafter"/>
</dbReference>
<protein>
    <recommendedName>
        <fullName evidence="9">Gap junction protein</fullName>
    </recommendedName>
</protein>
<feature type="transmembrane region" description="Helical" evidence="10">
    <location>
        <begin position="77"/>
        <end position="97"/>
    </location>
</feature>
<evidence type="ECO:0000256" key="3">
    <source>
        <dbReference type="ARBA" id="ARBA00022475"/>
    </source>
</evidence>
<reference evidence="13" key="2">
    <citation type="submission" date="2025-09" db="UniProtKB">
        <authorList>
            <consortium name="Ensembl"/>
        </authorList>
    </citation>
    <scope>IDENTIFICATION</scope>
</reference>
<keyword evidence="7 10" id="KW-1133">Transmembrane helix</keyword>
<evidence type="ECO:0000256" key="5">
    <source>
        <dbReference type="ARBA" id="ARBA00022868"/>
    </source>
</evidence>
<dbReference type="Pfam" id="PF00029">
    <property type="entry name" value="Connexin"/>
    <property type="match status" value="1"/>
</dbReference>
<keyword evidence="5 9" id="KW-0303">Gap junction</keyword>
<dbReference type="SMART" id="SM01089">
    <property type="entry name" value="Connexin_CCC"/>
    <property type="match status" value="1"/>
</dbReference>
<dbReference type="PRINTS" id="PR00206">
    <property type="entry name" value="CONNEXIN"/>
</dbReference>
<dbReference type="FunFam" id="1.20.1440.80:FF:000001">
    <property type="entry name" value="Gap junction alpha-1"/>
    <property type="match status" value="1"/>
</dbReference>
<feature type="transmembrane region" description="Helical" evidence="10">
    <location>
        <begin position="128"/>
        <end position="153"/>
    </location>
</feature>
<keyword evidence="3" id="KW-1003">Cell membrane</keyword>
<keyword evidence="14" id="KW-1185">Reference proteome</keyword>
<sequence length="300" mass="34572">MNWAFLQGLLSGVNKYSTAFGRVWLSIVFLFRVMVFVVAAEKVWGDEQKDFACNTAQPGCHNVCYDHFFPVSHIRLWALQLIFVTCPSFLVVLHVAYREERERKHRLKYGEGCQRLYANTGKKRGGLWWTYVLSLVFKMGVDVTFVYLLYHIYEGYDFPTMVKCSEHPCPNVVDCFISRPTEKRIFTIFMVVTSLVCILLSLCEILYLVGKRCFECIHRMQGSRQINKARSIANMRSSNTHLDSNSKKLASKGQPKPVFNSVKTLSNCDFITHNVTLKKIVHPKMKILSSFTHPHVVPNL</sequence>
<dbReference type="InterPro" id="IPR017990">
    <property type="entry name" value="Connexin_CS"/>
</dbReference>
<evidence type="ECO:0000259" key="12">
    <source>
        <dbReference type="SMART" id="SM01089"/>
    </source>
</evidence>
<reference evidence="13" key="1">
    <citation type="submission" date="2025-08" db="UniProtKB">
        <authorList>
            <consortium name="Ensembl"/>
        </authorList>
    </citation>
    <scope>IDENTIFICATION</scope>
</reference>
<evidence type="ECO:0000313" key="13">
    <source>
        <dbReference type="Ensembl" id="ENSSRHP00000071651.1"/>
    </source>
</evidence>
<comment type="similarity">
    <text evidence="9">Belongs to the connexin family.</text>
</comment>
<evidence type="ECO:0000256" key="4">
    <source>
        <dbReference type="ARBA" id="ARBA00022692"/>
    </source>
</evidence>
<dbReference type="Ensembl" id="ENSSRHT00000073609.1">
    <property type="protein sequence ID" value="ENSSRHP00000071651.1"/>
    <property type="gene ID" value="ENSSRHG00000035642.1"/>
</dbReference>
<dbReference type="PROSITE" id="PS00408">
    <property type="entry name" value="CONNEXINS_2"/>
    <property type="match status" value="1"/>
</dbReference>
<accession>A0A673L0D9</accession>
<dbReference type="InterPro" id="IPR013092">
    <property type="entry name" value="Connexin_N"/>
</dbReference>
<organism evidence="13 14">
    <name type="scientific">Sinocyclocheilus rhinocerous</name>
    <dbReference type="NCBI Taxonomy" id="307959"/>
    <lineage>
        <taxon>Eukaryota</taxon>
        <taxon>Metazoa</taxon>
        <taxon>Chordata</taxon>
        <taxon>Craniata</taxon>
        <taxon>Vertebrata</taxon>
        <taxon>Euteleostomi</taxon>
        <taxon>Actinopterygii</taxon>
        <taxon>Neopterygii</taxon>
        <taxon>Teleostei</taxon>
        <taxon>Ostariophysi</taxon>
        <taxon>Cypriniformes</taxon>
        <taxon>Cyprinidae</taxon>
        <taxon>Cyprininae</taxon>
        <taxon>Sinocyclocheilus</taxon>
    </lineage>
</organism>
<evidence type="ECO:0000256" key="9">
    <source>
        <dbReference type="RuleBase" id="RU000630"/>
    </source>
</evidence>
<comment type="subunit">
    <text evidence="9">A connexon is composed of a hexamer of connexins.</text>
</comment>
<feature type="domain" description="Connexin cysteine-rich" evidence="12">
    <location>
        <begin position="141"/>
        <end position="208"/>
    </location>
</feature>
<evidence type="ECO:0000259" key="11">
    <source>
        <dbReference type="SMART" id="SM00037"/>
    </source>
</evidence>
<evidence type="ECO:0000256" key="2">
    <source>
        <dbReference type="ARBA" id="ARBA00004651"/>
    </source>
</evidence>
<evidence type="ECO:0000256" key="10">
    <source>
        <dbReference type="SAM" id="Phobius"/>
    </source>
</evidence>
<evidence type="ECO:0000256" key="1">
    <source>
        <dbReference type="ARBA" id="ARBA00004610"/>
    </source>
</evidence>
<proteinExistence type="inferred from homology"/>
<keyword evidence="4 9" id="KW-0812">Transmembrane</keyword>
<feature type="transmembrane region" description="Helical" evidence="10">
    <location>
        <begin position="185"/>
        <end position="210"/>
    </location>
</feature>
<name>A0A673L0D9_9TELE</name>
<comment type="subcellular location">
    <subcellularLocation>
        <location evidence="1">Cell junction</location>
        <location evidence="1">Gap junction</location>
    </subcellularLocation>
    <subcellularLocation>
        <location evidence="2 9">Cell membrane</location>
        <topology evidence="2 9">Multi-pass membrane protein</topology>
    </subcellularLocation>
</comment>
<feature type="transmembrane region" description="Helical" evidence="10">
    <location>
        <begin position="21"/>
        <end position="40"/>
    </location>
</feature>
<keyword evidence="6" id="KW-0965">Cell junction</keyword>
<evidence type="ECO:0000256" key="8">
    <source>
        <dbReference type="ARBA" id="ARBA00023136"/>
    </source>
</evidence>
<dbReference type="AlphaFoldDB" id="A0A673L0D9"/>
<dbReference type="InterPro" id="IPR000500">
    <property type="entry name" value="Connexin"/>
</dbReference>
<evidence type="ECO:0000256" key="6">
    <source>
        <dbReference type="ARBA" id="ARBA00022949"/>
    </source>
</evidence>
<evidence type="ECO:0000313" key="14">
    <source>
        <dbReference type="Proteomes" id="UP000472270"/>
    </source>
</evidence>
<dbReference type="SMART" id="SM00037">
    <property type="entry name" value="CNX"/>
    <property type="match status" value="1"/>
</dbReference>
<dbReference type="PROSITE" id="PS00407">
    <property type="entry name" value="CONNEXINS_1"/>
    <property type="match status" value="1"/>
</dbReference>
<dbReference type="PANTHER" id="PTHR11984">
    <property type="entry name" value="CONNEXIN"/>
    <property type="match status" value="1"/>
</dbReference>
<keyword evidence="8 10" id="KW-0472">Membrane</keyword>
<dbReference type="PANTHER" id="PTHR11984:SF29">
    <property type="entry name" value="GAP JUNCTION BETA-5 PROTEIN"/>
    <property type="match status" value="1"/>
</dbReference>
<dbReference type="GO" id="GO:0005922">
    <property type="term" value="C:connexin complex"/>
    <property type="evidence" value="ECO:0007669"/>
    <property type="project" value="InterPro"/>
</dbReference>